<proteinExistence type="predicted"/>
<reference evidence="2" key="1">
    <citation type="submission" date="2018-06" db="EMBL/GenBank/DDBJ databases">
        <authorList>
            <person name="Zhirakovskaya E."/>
        </authorList>
    </citation>
    <scope>NUCLEOTIDE SEQUENCE</scope>
</reference>
<protein>
    <recommendedName>
        <fullName evidence="3">TIGR02449 family protein</fullName>
    </recommendedName>
</protein>
<gene>
    <name evidence="2" type="ORF">MNBD_GAMMA24-215</name>
</gene>
<sequence>MGSTSMDDSDLKKLETRVDDLIKAVDRLRSENKTLRESQTHLLTERNQLLEKTETARARVESMINRLKAMENEHE</sequence>
<evidence type="ECO:0000313" key="2">
    <source>
        <dbReference type="EMBL" id="VAX12677.1"/>
    </source>
</evidence>
<accession>A0A3B1C704</accession>
<evidence type="ECO:0000256" key="1">
    <source>
        <dbReference type="SAM" id="Coils"/>
    </source>
</evidence>
<dbReference type="EMBL" id="UOFZ01000058">
    <property type="protein sequence ID" value="VAX12677.1"/>
    <property type="molecule type" value="Genomic_DNA"/>
</dbReference>
<dbReference type="Gene3D" id="1.20.5.340">
    <property type="match status" value="1"/>
</dbReference>
<dbReference type="InterPro" id="IPR012662">
    <property type="entry name" value="CHP02449"/>
</dbReference>
<dbReference type="AlphaFoldDB" id="A0A3B1C704"/>
<keyword evidence="1" id="KW-0175">Coiled coil</keyword>
<name>A0A3B1C704_9ZZZZ</name>
<feature type="coiled-coil region" evidence="1">
    <location>
        <begin position="11"/>
        <end position="73"/>
    </location>
</feature>
<dbReference type="NCBIfam" id="TIGR02449">
    <property type="entry name" value="TIGR02449 family protein"/>
    <property type="match status" value="1"/>
</dbReference>
<organism evidence="2">
    <name type="scientific">hydrothermal vent metagenome</name>
    <dbReference type="NCBI Taxonomy" id="652676"/>
    <lineage>
        <taxon>unclassified sequences</taxon>
        <taxon>metagenomes</taxon>
        <taxon>ecological metagenomes</taxon>
    </lineage>
</organism>
<evidence type="ECO:0008006" key="3">
    <source>
        <dbReference type="Google" id="ProtNLM"/>
    </source>
</evidence>